<evidence type="ECO:0000256" key="5">
    <source>
        <dbReference type="ARBA" id="ARBA00022676"/>
    </source>
</evidence>
<dbReference type="Proteomes" id="UP001189429">
    <property type="component" value="Unassembled WGS sequence"/>
</dbReference>
<evidence type="ECO:0000256" key="2">
    <source>
        <dbReference type="ARBA" id="ARBA00004687"/>
    </source>
</evidence>
<evidence type="ECO:0000256" key="6">
    <source>
        <dbReference type="ARBA" id="ARBA00022679"/>
    </source>
</evidence>
<protein>
    <recommendedName>
        <fullName evidence="11">GPI mannosyltransferase 1</fullName>
        <ecNumber evidence="11">2.4.1.-</ecNumber>
    </recommendedName>
    <alternativeName>
        <fullName evidence="11">GPI mannosyltransferase I</fullName>
    </alternativeName>
</protein>
<evidence type="ECO:0000256" key="3">
    <source>
        <dbReference type="ARBA" id="ARBA00011071"/>
    </source>
</evidence>
<keyword evidence="13" id="KW-1185">Reference proteome</keyword>
<evidence type="ECO:0000256" key="1">
    <source>
        <dbReference type="ARBA" id="ARBA00004477"/>
    </source>
</evidence>
<keyword evidence="10 11" id="KW-0472">Membrane</keyword>
<evidence type="ECO:0000256" key="4">
    <source>
        <dbReference type="ARBA" id="ARBA00022502"/>
    </source>
</evidence>
<evidence type="ECO:0000256" key="10">
    <source>
        <dbReference type="ARBA" id="ARBA00023136"/>
    </source>
</evidence>
<dbReference type="EC" id="2.4.1.-" evidence="11"/>
<feature type="transmembrane region" description="Helical" evidence="11">
    <location>
        <begin position="141"/>
        <end position="163"/>
    </location>
</feature>
<gene>
    <name evidence="12" type="ORF">PCOR1329_LOCUS18298</name>
</gene>
<keyword evidence="6 11" id="KW-0808">Transferase</keyword>
<comment type="function">
    <text evidence="11">Catalytic subunit of the glycosylphosphatidylinositol-mannosyltransferase I complex which catalyzes the transfer of the first mannose, via an alpha-1,4 bond from a dolichol-phosphate-mannose (Dol-P-Man) to the glucosaminyl acyl phosphatidylinositol (GlcN-(acyl)PI) intermediate to generate alpha-D-Man-(1-&gt;4)-alpha-D-GlcN-(1-&gt;6)-(1-radyl,2-acyl-sn-glycero-3-phospho)-2-acyl-inositol and participates in the sixth step of the glycosylphosphatidylinositol-anchor biosynthesis.</text>
</comment>
<comment type="pathway">
    <text evidence="2 11">Glycolipid biosynthesis; glycosylphosphatidylinositol-anchor biosynthesis.</text>
</comment>
<dbReference type="EMBL" id="CAUYUJ010005747">
    <property type="protein sequence ID" value="CAK0814791.1"/>
    <property type="molecule type" value="Genomic_DNA"/>
</dbReference>
<evidence type="ECO:0000313" key="12">
    <source>
        <dbReference type="EMBL" id="CAK0814791.1"/>
    </source>
</evidence>
<comment type="similarity">
    <text evidence="3 11">Belongs to the PIGM family.</text>
</comment>
<evidence type="ECO:0000256" key="11">
    <source>
        <dbReference type="RuleBase" id="RU365064"/>
    </source>
</evidence>
<evidence type="ECO:0000256" key="7">
    <source>
        <dbReference type="ARBA" id="ARBA00022692"/>
    </source>
</evidence>
<evidence type="ECO:0000313" key="13">
    <source>
        <dbReference type="Proteomes" id="UP001189429"/>
    </source>
</evidence>
<dbReference type="InterPro" id="IPR007704">
    <property type="entry name" value="PIG-M"/>
</dbReference>
<keyword evidence="7 11" id="KW-0812">Transmembrane</keyword>
<reference evidence="12" key="1">
    <citation type="submission" date="2023-10" db="EMBL/GenBank/DDBJ databases">
        <authorList>
            <person name="Chen Y."/>
            <person name="Shah S."/>
            <person name="Dougan E. K."/>
            <person name="Thang M."/>
            <person name="Chan C."/>
        </authorList>
    </citation>
    <scope>NUCLEOTIDE SEQUENCE [LARGE SCALE GENOMIC DNA]</scope>
</reference>
<dbReference type="PANTHER" id="PTHR12886:SF0">
    <property type="entry name" value="GPI MANNOSYLTRANSFERASE 1"/>
    <property type="match status" value="1"/>
</dbReference>
<evidence type="ECO:0000256" key="8">
    <source>
        <dbReference type="ARBA" id="ARBA00022824"/>
    </source>
</evidence>
<sequence length="209" mass="23433">MYGLSFLQNAYLYHRHRLDPQHNFSVYFYPTALHLEVGLPNLARFALLPQAALCAWLGLAEARRGPGVAPLLQTVAFVATNKVLTAQYFVWWWAMLPLALPWLAPRRPPTRALLLWAAAEVHWLLWAYLLEFRGFPVRPAVWGASCLLLAAHLRVLAALRAAARLGGATKRRRTHGLRDSLGGVATGDRPRFHHRYHGDSAEAGWCAGE</sequence>
<comment type="subcellular location">
    <subcellularLocation>
        <location evidence="1 11">Endoplasmic reticulum membrane</location>
        <topology evidence="1 11">Multi-pass membrane protein</topology>
    </subcellularLocation>
</comment>
<name>A0ABN9R7I3_9DINO</name>
<proteinExistence type="inferred from homology"/>
<dbReference type="Pfam" id="PF05007">
    <property type="entry name" value="Mannosyl_trans"/>
    <property type="match status" value="1"/>
</dbReference>
<organism evidence="12 13">
    <name type="scientific">Prorocentrum cordatum</name>
    <dbReference type="NCBI Taxonomy" id="2364126"/>
    <lineage>
        <taxon>Eukaryota</taxon>
        <taxon>Sar</taxon>
        <taxon>Alveolata</taxon>
        <taxon>Dinophyceae</taxon>
        <taxon>Prorocentrales</taxon>
        <taxon>Prorocentraceae</taxon>
        <taxon>Prorocentrum</taxon>
    </lineage>
</organism>
<comment type="caution">
    <text evidence="11">Lacks conserved residue(s) required for the propagation of feature annotation.</text>
</comment>
<feature type="transmembrane region" description="Helical" evidence="11">
    <location>
        <begin position="112"/>
        <end position="129"/>
    </location>
</feature>
<keyword evidence="9 11" id="KW-1133">Transmembrane helix</keyword>
<evidence type="ECO:0000256" key="9">
    <source>
        <dbReference type="ARBA" id="ARBA00022989"/>
    </source>
</evidence>
<feature type="transmembrane region" description="Helical" evidence="11">
    <location>
        <begin position="88"/>
        <end position="105"/>
    </location>
</feature>
<comment type="caution">
    <text evidence="12">The sequence shown here is derived from an EMBL/GenBank/DDBJ whole genome shotgun (WGS) entry which is preliminary data.</text>
</comment>
<keyword evidence="8 11" id="KW-0256">Endoplasmic reticulum</keyword>
<dbReference type="PANTHER" id="PTHR12886">
    <property type="entry name" value="PIG-M MANNOSYLTRANSFERASE"/>
    <property type="match status" value="1"/>
</dbReference>
<keyword evidence="4 11" id="KW-0337">GPI-anchor biosynthesis</keyword>
<accession>A0ABN9R7I3</accession>
<keyword evidence="5 11" id="KW-0328">Glycosyltransferase</keyword>